<dbReference type="Proteomes" id="UP000594034">
    <property type="component" value="Chromosome"/>
</dbReference>
<dbReference type="InterPro" id="IPR038724">
    <property type="entry name" value="RepA"/>
</dbReference>
<proteinExistence type="predicted"/>
<feature type="compositionally biased region" description="Basic and acidic residues" evidence="1">
    <location>
        <begin position="274"/>
        <end position="283"/>
    </location>
</feature>
<dbReference type="KEGG" id="asim:FE240_09090"/>
<dbReference type="CDD" id="cd01125">
    <property type="entry name" value="RepA_RSF1010_like"/>
    <property type="match status" value="1"/>
</dbReference>
<sequence>MALNLISAFTELPPPIDYVLPNMVAGTVGAIVSPGGAGKSMLALQLAAQIAGGPDLLDVGGFPSGPVAYLPAEDPPVAIHHRLYALGVHLSALERQKVADGLLIEPLIGQCPNIMSSGWFDGLKKIAENRRLMVLDTLRRFHIEEENASGPMSQLIGRMESIAAETGCSIVFLHHSSKGAVSMGTSDQQQASRGSSVLVDNIRWQSYLASMTPGEAEDWGVEDSQRGFFVRFGISKANYGAPFSERWFRRQEGGVLRPAVLERRKRKQPVKQQSEVRRRDESW</sequence>
<feature type="region of interest" description="Disordered" evidence="1">
    <location>
        <begin position="263"/>
        <end position="283"/>
    </location>
</feature>
<dbReference type="AlphaFoldDB" id="A0A5J6WXE6"/>
<gene>
    <name evidence="2" type="ORF">FE240_09090</name>
</gene>
<evidence type="ECO:0000256" key="1">
    <source>
        <dbReference type="SAM" id="MobiDB-lite"/>
    </source>
</evidence>
<reference evidence="2 3" key="1">
    <citation type="submission" date="2019-05" db="EMBL/GenBank/DDBJ databases">
        <title>OXA-830, a novel chromosomally encoded expanded-spectrum class D beta-lactamase in Aeromonas simiae.</title>
        <authorList>
            <person name="Zhou W."/>
            <person name="Chen Q."/>
        </authorList>
    </citation>
    <scope>NUCLEOTIDE SEQUENCE [LARGE SCALE GENOMIC DNA]</scope>
    <source>
        <strain evidence="2 3">A6</strain>
    </source>
</reference>
<dbReference type="Pfam" id="PF13481">
    <property type="entry name" value="AAA_25"/>
    <property type="match status" value="1"/>
</dbReference>
<evidence type="ECO:0008006" key="4">
    <source>
        <dbReference type="Google" id="ProtNLM"/>
    </source>
</evidence>
<dbReference type="EMBL" id="CP040449">
    <property type="protein sequence ID" value="QFI54827.1"/>
    <property type="molecule type" value="Genomic_DNA"/>
</dbReference>
<dbReference type="InterPro" id="IPR027417">
    <property type="entry name" value="P-loop_NTPase"/>
</dbReference>
<organism evidence="2 3">
    <name type="scientific">Aeromonas simiae</name>
    <dbReference type="NCBI Taxonomy" id="218936"/>
    <lineage>
        <taxon>Bacteria</taxon>
        <taxon>Pseudomonadati</taxon>
        <taxon>Pseudomonadota</taxon>
        <taxon>Gammaproteobacteria</taxon>
        <taxon>Aeromonadales</taxon>
        <taxon>Aeromonadaceae</taxon>
        <taxon>Aeromonas</taxon>
    </lineage>
</organism>
<evidence type="ECO:0000313" key="2">
    <source>
        <dbReference type="EMBL" id="QFI54827.1"/>
    </source>
</evidence>
<keyword evidence="3" id="KW-1185">Reference proteome</keyword>
<protein>
    <recommendedName>
        <fullName evidence="4">Regulatory protein RepA</fullName>
    </recommendedName>
</protein>
<dbReference type="SUPFAM" id="SSF52540">
    <property type="entry name" value="P-loop containing nucleoside triphosphate hydrolases"/>
    <property type="match status" value="1"/>
</dbReference>
<dbReference type="Gene3D" id="3.40.50.300">
    <property type="entry name" value="P-loop containing nucleotide triphosphate hydrolases"/>
    <property type="match status" value="1"/>
</dbReference>
<name>A0A5J6WXE6_9GAMM</name>
<accession>A0A5J6WXE6</accession>
<evidence type="ECO:0000313" key="3">
    <source>
        <dbReference type="Proteomes" id="UP000594034"/>
    </source>
</evidence>
<dbReference type="RefSeq" id="WP_193004280.1">
    <property type="nucleotide sequence ID" value="NZ_CP040449.1"/>
</dbReference>